<dbReference type="GO" id="GO:0015074">
    <property type="term" value="P:DNA integration"/>
    <property type="evidence" value="ECO:0007669"/>
    <property type="project" value="InterPro"/>
</dbReference>
<organism evidence="2 3">
    <name type="scientific">Candidatus Vogelbacteria bacterium RIFOXYD1_FULL_42_15</name>
    <dbReference type="NCBI Taxonomy" id="1802437"/>
    <lineage>
        <taxon>Bacteria</taxon>
        <taxon>Candidatus Vogeliibacteriota</taxon>
    </lineage>
</organism>
<dbReference type="GO" id="GO:0003676">
    <property type="term" value="F:nucleic acid binding"/>
    <property type="evidence" value="ECO:0007669"/>
    <property type="project" value="InterPro"/>
</dbReference>
<accession>A0A1G2QDI8</accession>
<evidence type="ECO:0000259" key="1">
    <source>
        <dbReference type="PROSITE" id="PS50994"/>
    </source>
</evidence>
<dbReference type="PROSITE" id="PS50994">
    <property type="entry name" value="INTEGRASE"/>
    <property type="match status" value="1"/>
</dbReference>
<dbReference type="Gene3D" id="3.30.420.10">
    <property type="entry name" value="Ribonuclease H-like superfamily/Ribonuclease H"/>
    <property type="match status" value="1"/>
</dbReference>
<proteinExistence type="predicted"/>
<reference evidence="2 3" key="1">
    <citation type="journal article" date="2016" name="Nat. Commun.">
        <title>Thousands of microbial genomes shed light on interconnected biogeochemical processes in an aquifer system.</title>
        <authorList>
            <person name="Anantharaman K."/>
            <person name="Brown C.T."/>
            <person name="Hug L.A."/>
            <person name="Sharon I."/>
            <person name="Castelle C.J."/>
            <person name="Probst A.J."/>
            <person name="Thomas B.C."/>
            <person name="Singh A."/>
            <person name="Wilkins M.J."/>
            <person name="Karaoz U."/>
            <person name="Brodie E.L."/>
            <person name="Williams K.H."/>
            <person name="Hubbard S.S."/>
            <person name="Banfield J.F."/>
        </authorList>
    </citation>
    <scope>NUCLEOTIDE SEQUENCE [LARGE SCALE GENOMIC DNA]</scope>
</reference>
<dbReference type="InterPro" id="IPR012337">
    <property type="entry name" value="RNaseH-like_sf"/>
</dbReference>
<evidence type="ECO:0000313" key="2">
    <source>
        <dbReference type="EMBL" id="OHA58021.1"/>
    </source>
</evidence>
<name>A0A1G2QDI8_9BACT</name>
<dbReference type="AlphaFoldDB" id="A0A1G2QDI8"/>
<dbReference type="InterPro" id="IPR001584">
    <property type="entry name" value="Integrase_cat-core"/>
</dbReference>
<dbReference type="Proteomes" id="UP000178481">
    <property type="component" value="Unassembled WGS sequence"/>
</dbReference>
<protein>
    <recommendedName>
        <fullName evidence="1">Integrase catalytic domain-containing protein</fullName>
    </recommendedName>
</protein>
<sequence length="299" mass="35381">MANKNQMSAYPPKIRQKWYFLVKKANKTVDEVCDLYAISRKTYYKWREKDCGSKTHIPKKEHPETKIKGEIKVFICNEKARINYGPLKMKLLIKRRFGVDISTTAIYKFYKKKGLIFRPQKKLAWYTPIKEAVIPKQPGDVIQMDAKYVWVDNMRKYQRTFVDIYTGFQFAVVYETMEARDTIFAFLEAEKAFPFPILGIQSDNGSENRGDFHRYLVEKGIAHYFIPKSSPTWDGAVERAHGVIDQEYYLNPRKPWKTLSEYLQFYNYERIHLGKYLNGMIPVEKWQKYLSTVSPLKVN</sequence>
<gene>
    <name evidence="2" type="ORF">A2607_01140</name>
</gene>
<comment type="caution">
    <text evidence="2">The sequence shown here is derived from an EMBL/GenBank/DDBJ whole genome shotgun (WGS) entry which is preliminary data.</text>
</comment>
<dbReference type="Pfam" id="PF00665">
    <property type="entry name" value="rve"/>
    <property type="match status" value="1"/>
</dbReference>
<dbReference type="InterPro" id="IPR036397">
    <property type="entry name" value="RNaseH_sf"/>
</dbReference>
<feature type="domain" description="Integrase catalytic" evidence="1">
    <location>
        <begin position="134"/>
        <end position="299"/>
    </location>
</feature>
<evidence type="ECO:0000313" key="3">
    <source>
        <dbReference type="Proteomes" id="UP000178481"/>
    </source>
</evidence>
<dbReference type="SUPFAM" id="SSF53098">
    <property type="entry name" value="Ribonuclease H-like"/>
    <property type="match status" value="1"/>
</dbReference>
<dbReference type="EMBL" id="MHTI01000039">
    <property type="protein sequence ID" value="OHA58021.1"/>
    <property type="molecule type" value="Genomic_DNA"/>
</dbReference>